<evidence type="ECO:0000313" key="3">
    <source>
        <dbReference type="EMBL" id="KAK2021380.1"/>
    </source>
</evidence>
<keyword evidence="1" id="KW-0175">Coiled coil</keyword>
<dbReference type="Gene3D" id="1.10.287.950">
    <property type="entry name" value="Methyl-accepting chemotaxis protein"/>
    <property type="match status" value="1"/>
</dbReference>
<feature type="region of interest" description="Disordered" evidence="2">
    <location>
        <begin position="204"/>
        <end position="241"/>
    </location>
</feature>
<comment type="caution">
    <text evidence="3">The sequence shown here is derived from an EMBL/GenBank/DDBJ whole genome shotgun (WGS) entry which is preliminary data.</text>
</comment>
<organism evidence="3 4">
    <name type="scientific">Colletotrichum zoysiae</name>
    <dbReference type="NCBI Taxonomy" id="1216348"/>
    <lineage>
        <taxon>Eukaryota</taxon>
        <taxon>Fungi</taxon>
        <taxon>Dikarya</taxon>
        <taxon>Ascomycota</taxon>
        <taxon>Pezizomycotina</taxon>
        <taxon>Sordariomycetes</taxon>
        <taxon>Hypocreomycetidae</taxon>
        <taxon>Glomerellales</taxon>
        <taxon>Glomerellaceae</taxon>
        <taxon>Colletotrichum</taxon>
        <taxon>Colletotrichum graminicola species complex</taxon>
    </lineage>
</organism>
<keyword evidence="4" id="KW-1185">Reference proteome</keyword>
<gene>
    <name evidence="3" type="ORF">LX32DRAFT_258938</name>
</gene>
<feature type="compositionally biased region" description="Polar residues" evidence="2">
    <location>
        <begin position="221"/>
        <end position="230"/>
    </location>
</feature>
<dbReference type="EMBL" id="MU843110">
    <property type="protein sequence ID" value="KAK2021380.1"/>
    <property type="molecule type" value="Genomic_DNA"/>
</dbReference>
<sequence>MSSGLPDLVVPQVVAVREDQKRCPEIIPLQFQLRVRHSQQGLVLFRLVLSFTDGASTTETTIFLQVTADSILSLNRTEHTKTNADQTPPCLENVYERLNAMRSIARLQFQLRNGEGIQLVVPLDFDVGTILSDTVRSTFKWAESLTAASSFSLYFQHNVLPRKNYLMYQKVISLCLTEDLRRSYKDMRDVRRLYKGRGGKVHKSRCHYDSSPTRKRCSSPAPATTASCGSTLPFETVPRREQESLPPYYECLNEGESPTASPDAAASAVFAQGSAVGVDPPEYDDAEQQHTDVLDLSQNVLPCGIDDADKYPSTKRKRSFTDVYTTTTSPRDVSRTGKISQYRSVDLDQNYVARLLEFHWQQIGLLQEQIKLRDQRIEKLERLVEKVQGQVQDLEKRHDELEGGCSTLERRQEQTDDAIENVHVLVHELEDKCEELEKSIPDVCEEFNDLKEDMRGMLGDKCKSCEDMAENIGEYVKAETDEIKRKIRQALQ</sequence>
<dbReference type="AlphaFoldDB" id="A0AAD9H2V6"/>
<dbReference type="Proteomes" id="UP001232148">
    <property type="component" value="Unassembled WGS sequence"/>
</dbReference>
<protein>
    <submittedName>
        <fullName evidence="3">Uncharacterized protein</fullName>
    </submittedName>
</protein>
<dbReference type="SUPFAM" id="SSF57997">
    <property type="entry name" value="Tropomyosin"/>
    <property type="match status" value="1"/>
</dbReference>
<evidence type="ECO:0000313" key="4">
    <source>
        <dbReference type="Proteomes" id="UP001232148"/>
    </source>
</evidence>
<name>A0AAD9H2V6_9PEZI</name>
<reference evidence="3" key="1">
    <citation type="submission" date="2021-06" db="EMBL/GenBank/DDBJ databases">
        <title>Comparative genomics, transcriptomics and evolutionary studies reveal genomic signatures of adaptation to plant cell wall in hemibiotrophic fungi.</title>
        <authorList>
            <consortium name="DOE Joint Genome Institute"/>
            <person name="Baroncelli R."/>
            <person name="Diaz J.F."/>
            <person name="Benocci T."/>
            <person name="Peng M."/>
            <person name="Battaglia E."/>
            <person name="Haridas S."/>
            <person name="Andreopoulos W."/>
            <person name="Labutti K."/>
            <person name="Pangilinan J."/>
            <person name="Floch G.L."/>
            <person name="Makela M.R."/>
            <person name="Henrissat B."/>
            <person name="Grigoriev I.V."/>
            <person name="Crouch J.A."/>
            <person name="De Vries R.P."/>
            <person name="Sukno S.A."/>
            <person name="Thon M.R."/>
        </authorList>
    </citation>
    <scope>NUCLEOTIDE SEQUENCE</scope>
    <source>
        <strain evidence="3">MAFF235873</strain>
    </source>
</reference>
<accession>A0AAD9H2V6</accession>
<evidence type="ECO:0000256" key="1">
    <source>
        <dbReference type="SAM" id="Coils"/>
    </source>
</evidence>
<evidence type="ECO:0000256" key="2">
    <source>
        <dbReference type="SAM" id="MobiDB-lite"/>
    </source>
</evidence>
<proteinExistence type="predicted"/>
<feature type="coiled-coil region" evidence="1">
    <location>
        <begin position="370"/>
        <end position="453"/>
    </location>
</feature>